<gene>
    <name evidence="2" type="primary">LOC141380968</name>
</gene>
<evidence type="ECO:0000313" key="1">
    <source>
        <dbReference type="Proteomes" id="UP000000437"/>
    </source>
</evidence>
<sequence>MLQLMRRNTIVINMANDKSCDKIMGVIAVTIRENTAAKISSAKYISLMIDADTDLSVKECVIVYVRILLDGQPTNILVGHAEIEHANADGIYAATKIAFAGLGESCNSWLQKTVAVRADGAGVHFGRKGGISIKLQEEESTSSHFTVCLIDLFVHCVRLELALLSAQKDSPWVGNVYNLLHLIWKTYDFSSKSRMALESNWVYLNNPSGVKGTRWFPHVSRALDVLLKQDKEGTLDDSGEYTAVYAHTEQLAASSTNVVAGRAKHIKETMESDSFLALCHFLADLFSAISKYSLLLQRNDVILPQVVSSLKNLVLNIEAMAVRPCPSGKLAFFHAAMKSQRNVREQQQEMQPQFIFRFVKGVSLKKGEAGHMAEDGPISQTAPELQKQIEMTVDVIVKQLHLRISSLLCMLLIRMANITCKQDMKYFIIKVVI</sequence>
<evidence type="ECO:0000313" key="2">
    <source>
        <dbReference type="RefSeq" id="XP_073799258.1"/>
    </source>
</evidence>
<organism evidence="1 2">
    <name type="scientific">Danio rerio</name>
    <name type="common">Zebrafish</name>
    <name type="synonym">Brachydanio rerio</name>
    <dbReference type="NCBI Taxonomy" id="7955"/>
    <lineage>
        <taxon>Eukaryota</taxon>
        <taxon>Metazoa</taxon>
        <taxon>Chordata</taxon>
        <taxon>Craniata</taxon>
        <taxon>Vertebrata</taxon>
        <taxon>Euteleostomi</taxon>
        <taxon>Actinopterygii</taxon>
        <taxon>Neopterygii</taxon>
        <taxon>Teleostei</taxon>
        <taxon>Ostariophysi</taxon>
        <taxon>Cypriniformes</taxon>
        <taxon>Danionidae</taxon>
        <taxon>Danioninae</taxon>
        <taxon>Danio</taxon>
    </lineage>
</organism>
<accession>A0AC58IYE4</accession>
<dbReference type="RefSeq" id="XP_073799258.1">
    <property type="nucleotide sequence ID" value="XM_073943157.1"/>
</dbReference>
<protein>
    <submittedName>
        <fullName evidence="2">Zinc finger protein 862-like isoform X1</fullName>
    </submittedName>
</protein>
<reference evidence="2" key="1">
    <citation type="submission" date="2025-08" db="UniProtKB">
        <authorList>
            <consortium name="RefSeq"/>
        </authorList>
    </citation>
    <scope>IDENTIFICATION</scope>
    <source>
        <strain evidence="2">Tuebingen</strain>
        <tissue evidence="2">Fibroblasts and whole tissue</tissue>
    </source>
</reference>
<proteinExistence type="predicted"/>
<name>A0AC58IYE4_DANRE</name>
<dbReference type="Proteomes" id="UP000000437">
    <property type="component" value="Chromosome 25"/>
</dbReference>
<keyword evidence="1" id="KW-1185">Reference proteome</keyword>